<dbReference type="SUPFAM" id="SSF47336">
    <property type="entry name" value="ACP-like"/>
    <property type="match status" value="1"/>
</dbReference>
<dbReference type="InterPro" id="IPR009081">
    <property type="entry name" value="PP-bd_ACP"/>
</dbReference>
<dbReference type="Gene3D" id="3.40.50.1820">
    <property type="entry name" value="alpha/beta hydrolase"/>
    <property type="match status" value="1"/>
</dbReference>
<dbReference type="Pfam" id="PF00975">
    <property type="entry name" value="Thioesterase"/>
    <property type="match status" value="1"/>
</dbReference>
<dbReference type="GO" id="GO:0005829">
    <property type="term" value="C:cytosol"/>
    <property type="evidence" value="ECO:0007669"/>
    <property type="project" value="TreeGrafter"/>
</dbReference>
<dbReference type="SUPFAM" id="SSF52777">
    <property type="entry name" value="CoA-dependent acyltransferases"/>
    <property type="match status" value="2"/>
</dbReference>
<dbReference type="PROSITE" id="PS50075">
    <property type="entry name" value="CARRIER"/>
    <property type="match status" value="1"/>
</dbReference>
<dbReference type="RefSeq" id="WP_264323677.1">
    <property type="nucleotide sequence ID" value="NZ_JADEXQ010000008.1"/>
</dbReference>
<dbReference type="InterPro" id="IPR029058">
    <property type="entry name" value="AB_hydrolase_fold"/>
</dbReference>
<comment type="caution">
    <text evidence="5">The sequence shown here is derived from an EMBL/GenBank/DDBJ whole genome shotgun (WGS) entry which is preliminary data.</text>
</comment>
<dbReference type="Gene3D" id="3.30.559.30">
    <property type="entry name" value="Nonribosomal peptide synthetase, condensation domain"/>
    <property type="match status" value="1"/>
</dbReference>
<keyword evidence="3" id="KW-0597">Phosphoprotein</keyword>
<evidence type="ECO:0000256" key="1">
    <source>
        <dbReference type="ARBA" id="ARBA00001957"/>
    </source>
</evidence>
<dbReference type="Pfam" id="PF00668">
    <property type="entry name" value="Condensation"/>
    <property type="match status" value="1"/>
</dbReference>
<evidence type="ECO:0000313" key="6">
    <source>
        <dbReference type="Proteomes" id="UP000625316"/>
    </source>
</evidence>
<dbReference type="PANTHER" id="PTHR45527:SF1">
    <property type="entry name" value="FATTY ACID SYNTHASE"/>
    <property type="match status" value="1"/>
</dbReference>
<dbReference type="GO" id="GO:0008610">
    <property type="term" value="P:lipid biosynthetic process"/>
    <property type="evidence" value="ECO:0007669"/>
    <property type="project" value="UniProtKB-ARBA"/>
</dbReference>
<dbReference type="FunFam" id="1.10.1200.10:FF:000005">
    <property type="entry name" value="Nonribosomal peptide synthetase 1"/>
    <property type="match status" value="1"/>
</dbReference>
<gene>
    <name evidence="5" type="ORF">IQ266_03645</name>
</gene>
<proteinExistence type="predicted"/>
<sequence>MDKRNIETIYPLAPLQEMFLWHSLQTTTQAGLLHIRCDLQGEINPTQLKQAWESVIQRHPTLRASVHWQNVKQPLQVIAKQITVPWQVIDAHEFADPQQALTDFLNADRAQGFELTQAPIMRLTLFRWGKLDYKLIWSCHHLMLDGWSGALVLNQVFETYQALQQGQPRINKHQPIYQTYIRWLKQQDTSAAAQFWRATLKGFAAPTPLPGITETTDSQGLQPSLTPPDPKTIQLSTAATTTLQAFLRSQHLTLSTVMQGIWALVLHHHSCTNDVLFGMTVSGRQGNLAGVEAIVGLLINVLPIRVAVTPEQSVATWLQTIQTQQIQANRYAYATPAQIQDWSGQSQRLFNSLLVIENYPIHTNQPAQNLKITNLQSGTVSNYDLTVIVQPGDAIQITLETAARQFNPEVLATLLEQFSTLLQTISQQPEQAIHALLPALQRPPQPPPVATNVVTQFNLRDRPANRQTQHQNSPRRNAAQRLLVAPVSPIAIQLTAIWESVLGIHPISVDDNFFDLGGQSVLAAQLFAKIAQQFGHRLPLALLFEAPTIQQLATALEQSGWSPSWSSLVPIQPLGQKTPFFAVHTGHGRVFHYRQFSQHLGSDQPFYGLQAQGLDGKSPPYSTFEAMASHYIQEIQTIQPEGPYFLGGFCLGGTIALEMAQQLQNQGHTIALLVVLDPAYSLPQLGLPEPELRPPHFKKDLRHYIQLCHYFHRTGGLRRHAAKKLLKIAKQHWPGQRSTASIEDDLQDPNIQNIINANAAALHAYQHQPYAGTITFLQSSNYVDRPYGKAIRQKYSQLATAFDYHLVETVHEPLFPTAKHWAIWGKALSDCLDTAQRKATATAIEQPAVTEVKEVTQFADGLKFYTE</sequence>
<dbReference type="Proteomes" id="UP000625316">
    <property type="component" value="Unassembled WGS sequence"/>
</dbReference>
<dbReference type="InterPro" id="IPR001031">
    <property type="entry name" value="Thioesterase"/>
</dbReference>
<dbReference type="GO" id="GO:0031177">
    <property type="term" value="F:phosphopantetheine binding"/>
    <property type="evidence" value="ECO:0007669"/>
    <property type="project" value="InterPro"/>
</dbReference>
<keyword evidence="6" id="KW-1185">Reference proteome</keyword>
<dbReference type="GO" id="GO:0043041">
    <property type="term" value="P:amino acid activation for nonribosomal peptide biosynthetic process"/>
    <property type="evidence" value="ECO:0007669"/>
    <property type="project" value="TreeGrafter"/>
</dbReference>
<dbReference type="GO" id="GO:0009366">
    <property type="term" value="C:enterobactin synthetase complex"/>
    <property type="evidence" value="ECO:0007669"/>
    <property type="project" value="TreeGrafter"/>
</dbReference>
<reference evidence="5" key="1">
    <citation type="submission" date="2020-10" db="EMBL/GenBank/DDBJ databases">
        <authorList>
            <person name="Castelo-Branco R."/>
            <person name="Eusebio N."/>
            <person name="Adriana R."/>
            <person name="Vieira A."/>
            <person name="Brugerolle De Fraissinette N."/>
            <person name="Rezende De Castro R."/>
            <person name="Schneider M.P."/>
            <person name="Vasconcelos V."/>
            <person name="Leao P.N."/>
        </authorList>
    </citation>
    <scope>NUCLEOTIDE SEQUENCE</scope>
    <source>
        <strain evidence="5">LEGE 11480</strain>
    </source>
</reference>
<comment type="cofactor">
    <cofactor evidence="1">
        <name>pantetheine 4'-phosphate</name>
        <dbReference type="ChEBI" id="CHEBI:47942"/>
    </cofactor>
</comment>
<dbReference type="Gene3D" id="3.30.559.10">
    <property type="entry name" value="Chloramphenicol acetyltransferase-like domain"/>
    <property type="match status" value="1"/>
</dbReference>
<dbReference type="CDD" id="cd19543">
    <property type="entry name" value="DCL_NRPS"/>
    <property type="match status" value="1"/>
</dbReference>
<dbReference type="InterPro" id="IPR001242">
    <property type="entry name" value="Condensation_dom"/>
</dbReference>
<dbReference type="Gene3D" id="1.10.1200.10">
    <property type="entry name" value="ACP-like"/>
    <property type="match status" value="1"/>
</dbReference>
<dbReference type="InterPro" id="IPR036736">
    <property type="entry name" value="ACP-like_sf"/>
</dbReference>
<dbReference type="SUPFAM" id="SSF53474">
    <property type="entry name" value="alpha/beta-Hydrolases"/>
    <property type="match status" value="1"/>
</dbReference>
<keyword evidence="2" id="KW-0596">Phosphopantetheine</keyword>
<dbReference type="EMBL" id="JADEXQ010000008">
    <property type="protein sequence ID" value="MBE9028854.1"/>
    <property type="molecule type" value="Genomic_DNA"/>
</dbReference>
<evidence type="ECO:0000256" key="2">
    <source>
        <dbReference type="ARBA" id="ARBA00022450"/>
    </source>
</evidence>
<dbReference type="GO" id="GO:0009239">
    <property type="term" value="P:enterobactin biosynthetic process"/>
    <property type="evidence" value="ECO:0007669"/>
    <property type="project" value="TreeGrafter"/>
</dbReference>
<dbReference type="InterPro" id="IPR023213">
    <property type="entry name" value="CAT-like_dom_sf"/>
</dbReference>
<evidence type="ECO:0000256" key="3">
    <source>
        <dbReference type="ARBA" id="ARBA00022553"/>
    </source>
</evidence>
<feature type="domain" description="Carrier" evidence="4">
    <location>
        <begin position="485"/>
        <end position="560"/>
    </location>
</feature>
<evidence type="ECO:0000313" key="5">
    <source>
        <dbReference type="EMBL" id="MBE9028854.1"/>
    </source>
</evidence>
<dbReference type="SMART" id="SM00823">
    <property type="entry name" value="PKS_PP"/>
    <property type="match status" value="1"/>
</dbReference>
<evidence type="ECO:0000259" key="4">
    <source>
        <dbReference type="PROSITE" id="PS50075"/>
    </source>
</evidence>
<dbReference type="AlphaFoldDB" id="A0A928VN08"/>
<dbReference type="InterPro" id="IPR020806">
    <property type="entry name" value="PKS_PP-bd"/>
</dbReference>
<dbReference type="Pfam" id="PF00550">
    <property type="entry name" value="PP-binding"/>
    <property type="match status" value="1"/>
</dbReference>
<dbReference type="GO" id="GO:0047527">
    <property type="term" value="F:2,3-dihydroxybenzoate-serine ligase activity"/>
    <property type="evidence" value="ECO:0007669"/>
    <property type="project" value="TreeGrafter"/>
</dbReference>
<accession>A0A928VN08</accession>
<protein>
    <recommendedName>
        <fullName evidence="4">Carrier domain-containing protein</fullName>
    </recommendedName>
</protein>
<dbReference type="PANTHER" id="PTHR45527">
    <property type="entry name" value="NONRIBOSOMAL PEPTIDE SYNTHETASE"/>
    <property type="match status" value="1"/>
</dbReference>
<name>A0A928VN08_9CYAN</name>
<organism evidence="5 6">
    <name type="scientific">Romeriopsis navalis LEGE 11480</name>
    <dbReference type="NCBI Taxonomy" id="2777977"/>
    <lineage>
        <taxon>Bacteria</taxon>
        <taxon>Bacillati</taxon>
        <taxon>Cyanobacteriota</taxon>
        <taxon>Cyanophyceae</taxon>
        <taxon>Leptolyngbyales</taxon>
        <taxon>Leptolyngbyaceae</taxon>
        <taxon>Romeriopsis</taxon>
        <taxon>Romeriopsis navalis</taxon>
    </lineage>
</organism>